<dbReference type="AlphaFoldDB" id="A0A6J4KPK9"/>
<dbReference type="EMBL" id="CADCTW010000072">
    <property type="protein sequence ID" value="CAA9311425.1"/>
    <property type="molecule type" value="Genomic_DNA"/>
</dbReference>
<gene>
    <name evidence="2" type="ORF">AVDCRST_MAG68-1245</name>
</gene>
<accession>A0A6J4KPK9</accession>
<evidence type="ECO:0000313" key="2">
    <source>
        <dbReference type="EMBL" id="CAA9311425.1"/>
    </source>
</evidence>
<organism evidence="2">
    <name type="scientific">uncultured Gemmatimonadota bacterium</name>
    <dbReference type="NCBI Taxonomy" id="203437"/>
    <lineage>
        <taxon>Bacteria</taxon>
        <taxon>Pseudomonadati</taxon>
        <taxon>Gemmatimonadota</taxon>
        <taxon>environmental samples</taxon>
    </lineage>
</organism>
<reference evidence="2" key="1">
    <citation type="submission" date="2020-02" db="EMBL/GenBank/DDBJ databases">
        <authorList>
            <person name="Meier V. D."/>
        </authorList>
    </citation>
    <scope>NUCLEOTIDE SEQUENCE</scope>
    <source>
        <strain evidence="2">AVDCRST_MAG68</strain>
    </source>
</reference>
<feature type="region of interest" description="Disordered" evidence="1">
    <location>
        <begin position="1"/>
        <end position="39"/>
    </location>
</feature>
<feature type="compositionally biased region" description="Basic and acidic residues" evidence="1">
    <location>
        <begin position="29"/>
        <end position="39"/>
    </location>
</feature>
<proteinExistence type="predicted"/>
<sequence length="39" mass="4112">MYASGPGARRRAERLSAPAPPRGAHIARQRGDAADGNRP</sequence>
<evidence type="ECO:0000256" key="1">
    <source>
        <dbReference type="SAM" id="MobiDB-lite"/>
    </source>
</evidence>
<name>A0A6J4KPK9_9BACT</name>
<protein>
    <submittedName>
        <fullName evidence="2">Uncharacterized protein</fullName>
    </submittedName>
</protein>